<dbReference type="GO" id="GO:0044780">
    <property type="term" value="P:bacterial-type flagellum assembly"/>
    <property type="evidence" value="ECO:0007669"/>
    <property type="project" value="InterPro"/>
</dbReference>
<evidence type="ECO:0000313" key="9">
    <source>
        <dbReference type="Proteomes" id="UP000323166"/>
    </source>
</evidence>
<reference evidence="8 9" key="1">
    <citation type="submission" date="2019-07" db="EMBL/GenBank/DDBJ databases">
        <title>Genomic Encyclopedia of Type Strains, Phase I: the one thousand microbial genomes (KMG-I) project.</title>
        <authorList>
            <person name="Kyrpides N."/>
        </authorList>
    </citation>
    <scope>NUCLEOTIDE SEQUENCE [LARGE SCALE GENOMIC DNA]</scope>
    <source>
        <strain evidence="8 9">DSM 6562</strain>
    </source>
</reference>
<accession>A0A5S4ZS60</accession>
<comment type="caution">
    <text evidence="8">The sequence shown here is derived from an EMBL/GenBank/DDBJ whole genome shotgun (WGS) entry which is preliminary data.</text>
</comment>
<keyword evidence="3" id="KW-1005">Bacterial flagellum biogenesis</keyword>
<gene>
    <name evidence="8" type="ORF">LX24_01453</name>
</gene>
<evidence type="ECO:0000256" key="7">
    <source>
        <dbReference type="ARBA" id="ARBA00093797"/>
    </source>
</evidence>
<dbReference type="SUPFAM" id="SSF140566">
    <property type="entry name" value="FlgN-like"/>
    <property type="match status" value="1"/>
</dbReference>
<dbReference type="Pfam" id="PF05400">
    <property type="entry name" value="FliT"/>
    <property type="match status" value="1"/>
</dbReference>
<evidence type="ECO:0000256" key="3">
    <source>
        <dbReference type="ARBA" id="ARBA00022795"/>
    </source>
</evidence>
<evidence type="ECO:0000256" key="4">
    <source>
        <dbReference type="ARBA" id="ARBA00023186"/>
    </source>
</evidence>
<name>A0A5S4ZS60_9FIRM</name>
<evidence type="ECO:0000313" key="8">
    <source>
        <dbReference type="EMBL" id="TYO95492.1"/>
    </source>
</evidence>
<evidence type="ECO:0000256" key="6">
    <source>
        <dbReference type="ARBA" id="ARBA00093785"/>
    </source>
</evidence>
<evidence type="ECO:0000256" key="1">
    <source>
        <dbReference type="ARBA" id="ARBA00004514"/>
    </source>
</evidence>
<dbReference type="InterPro" id="IPR036679">
    <property type="entry name" value="FlgN-like_sf"/>
</dbReference>
<dbReference type="InterPro" id="IPR008622">
    <property type="entry name" value="FliT"/>
</dbReference>
<sequence>MNSDDLIAGMLDQKLELLGQFCALTESMLNALGDEDMQRFNDLLECRQDVIDRVNDLDVRLAKCGIPFSPGDIRPEGVQPGARQQITGEINACLTKAREMDRQIHTIIQQRYRDLTKNASAVRVARQAENIYRKKTASRYGYFIDKKK</sequence>
<organism evidence="8 9">
    <name type="scientific">Desulfallas thermosapovorans DSM 6562</name>
    <dbReference type="NCBI Taxonomy" id="1121431"/>
    <lineage>
        <taxon>Bacteria</taxon>
        <taxon>Bacillati</taxon>
        <taxon>Bacillota</taxon>
        <taxon>Clostridia</taxon>
        <taxon>Eubacteriales</taxon>
        <taxon>Desulfallaceae</taxon>
        <taxon>Desulfallas</taxon>
    </lineage>
</organism>
<dbReference type="AlphaFoldDB" id="A0A5S4ZS60"/>
<keyword evidence="9" id="KW-1185">Reference proteome</keyword>
<keyword evidence="4" id="KW-0143">Chaperone</keyword>
<dbReference type="RefSeq" id="WP_166511483.1">
    <property type="nucleotide sequence ID" value="NZ_VNHM01000007.1"/>
</dbReference>
<keyword evidence="2" id="KW-0963">Cytoplasm</keyword>
<comment type="subcellular location">
    <subcellularLocation>
        <location evidence="1">Cytoplasm</location>
        <location evidence="1">Cytosol</location>
    </subcellularLocation>
</comment>
<dbReference type="Proteomes" id="UP000323166">
    <property type="component" value="Unassembled WGS sequence"/>
</dbReference>
<evidence type="ECO:0000256" key="5">
    <source>
        <dbReference type="ARBA" id="ARBA00093765"/>
    </source>
</evidence>
<dbReference type="EMBL" id="VNHM01000007">
    <property type="protein sequence ID" value="TYO95492.1"/>
    <property type="molecule type" value="Genomic_DNA"/>
</dbReference>
<comment type="function">
    <text evidence="5">May act as an export chaperone for the filament capping protein FliD.</text>
</comment>
<protein>
    <recommendedName>
        <fullName evidence="7">Flagellar protein FliT</fullName>
    </recommendedName>
</protein>
<comment type="similarity">
    <text evidence="6">Belongs to the bacillales FliT family.</text>
</comment>
<evidence type="ECO:0000256" key="2">
    <source>
        <dbReference type="ARBA" id="ARBA00022490"/>
    </source>
</evidence>
<proteinExistence type="inferred from homology"/>